<comment type="similarity">
    <text evidence="2 11">Belongs to the HsdR family.</text>
</comment>
<dbReference type="InterPro" id="IPR004473">
    <property type="entry name" value="Restrct_endonuc_typeI_HsdR"/>
</dbReference>
<evidence type="ECO:0000256" key="3">
    <source>
        <dbReference type="ARBA" id="ARBA00011296"/>
    </source>
</evidence>
<dbReference type="InterPro" id="IPR027417">
    <property type="entry name" value="P-loop_NTPase"/>
</dbReference>
<feature type="domain" description="Helicase ATP-binding" evidence="12">
    <location>
        <begin position="282"/>
        <end position="451"/>
    </location>
</feature>
<keyword evidence="4" id="KW-0540">Nuclease</keyword>
<dbReference type="NCBIfam" id="TIGR00348">
    <property type="entry name" value="hsdR"/>
    <property type="match status" value="1"/>
</dbReference>
<dbReference type="SMART" id="SM00487">
    <property type="entry name" value="DEXDc"/>
    <property type="match status" value="1"/>
</dbReference>
<dbReference type="InterPro" id="IPR007409">
    <property type="entry name" value="Restrct_endonuc_type1_HsdR_N"/>
</dbReference>
<dbReference type="EMBL" id="CP012559">
    <property type="protein sequence ID" value="ALB29766.1"/>
    <property type="molecule type" value="Genomic_DNA"/>
</dbReference>
<dbReference type="REBASE" id="125979">
    <property type="entry name" value="Lhe28069ORF10610P"/>
</dbReference>
<dbReference type="GO" id="GO:0004386">
    <property type="term" value="F:helicase activity"/>
    <property type="evidence" value="ECO:0007669"/>
    <property type="project" value="UniProtKB-KW"/>
</dbReference>
<comment type="subunit">
    <text evidence="3 11">The type I restriction/modification system is composed of three polypeptides R, M and S.</text>
</comment>
<dbReference type="InterPro" id="IPR040980">
    <property type="entry name" value="SWI2_SNF2"/>
</dbReference>
<dbReference type="KEGG" id="lhi:JP39_10615"/>
<dbReference type="AlphaFoldDB" id="A0A0K2LEN0"/>
<evidence type="ECO:0000256" key="7">
    <source>
        <dbReference type="ARBA" id="ARBA00022759"/>
    </source>
</evidence>
<keyword evidence="13" id="KW-0347">Helicase</keyword>
<evidence type="ECO:0000259" key="12">
    <source>
        <dbReference type="PROSITE" id="PS51192"/>
    </source>
</evidence>
<dbReference type="EC" id="3.1.21.3" evidence="11"/>
<proteinExistence type="inferred from homology"/>
<dbReference type="PANTHER" id="PTHR30195:SF16">
    <property type="entry name" value="TYPE I RESTRICTION ENZYME ENDONUCLEASE SUBUNIT"/>
    <property type="match status" value="1"/>
</dbReference>
<keyword evidence="7" id="KW-0255">Endonuclease</keyword>
<dbReference type="InterPro" id="IPR022625">
    <property type="entry name" value="TypeI_RM_Rsu_C"/>
</dbReference>
<dbReference type="GO" id="GO:0009307">
    <property type="term" value="P:DNA restriction-modification system"/>
    <property type="evidence" value="ECO:0007669"/>
    <property type="project" value="UniProtKB-KW"/>
</dbReference>
<dbReference type="RefSeq" id="WP_041500277.1">
    <property type="nucleotide sequence ID" value="NZ_BJDV01000003.1"/>
</dbReference>
<dbReference type="PROSITE" id="PS51192">
    <property type="entry name" value="HELICASE_ATP_BIND_1"/>
    <property type="match status" value="1"/>
</dbReference>
<dbReference type="Gene3D" id="3.90.1570.50">
    <property type="match status" value="1"/>
</dbReference>
<evidence type="ECO:0000256" key="5">
    <source>
        <dbReference type="ARBA" id="ARBA00022741"/>
    </source>
</evidence>
<dbReference type="GO" id="GO:0003677">
    <property type="term" value="F:DNA binding"/>
    <property type="evidence" value="ECO:0007669"/>
    <property type="project" value="UniProtKB-KW"/>
</dbReference>
<keyword evidence="8 11" id="KW-0378">Hydrolase</keyword>
<evidence type="ECO:0000256" key="2">
    <source>
        <dbReference type="ARBA" id="ARBA00008598"/>
    </source>
</evidence>
<evidence type="ECO:0000256" key="10">
    <source>
        <dbReference type="ARBA" id="ARBA00023125"/>
    </source>
</evidence>
<name>A0A0K2LEN0_9LACO</name>
<gene>
    <name evidence="13" type="ORF">JP39_10615</name>
</gene>
<reference evidence="13 14" key="1">
    <citation type="submission" date="2015-08" db="EMBL/GenBank/DDBJ databases">
        <title>Genomic sequence of Lactobacillus heilongjiangensis DSM 28069, isolated from Chinese traditional pickle.</title>
        <authorList>
            <person name="Jiang X."/>
            <person name="Zheng B."/>
            <person name="Cheng H."/>
        </authorList>
    </citation>
    <scope>NUCLEOTIDE SEQUENCE [LARGE SCALE GENOMIC DNA]</scope>
    <source>
        <strain evidence="13 14">DSM 28069</strain>
    </source>
</reference>
<dbReference type="InterPro" id="IPR051268">
    <property type="entry name" value="Type-I_R_enzyme_R_subunit"/>
</dbReference>
<evidence type="ECO:0000313" key="13">
    <source>
        <dbReference type="EMBL" id="ALB29766.1"/>
    </source>
</evidence>
<dbReference type="SUPFAM" id="SSF52540">
    <property type="entry name" value="P-loop containing nucleoside triphosphate hydrolases"/>
    <property type="match status" value="2"/>
</dbReference>
<comment type="catalytic activity">
    <reaction evidence="1 11">
        <text>Endonucleolytic cleavage of DNA to give random double-stranded fragments with terminal 5'-phosphates, ATP is simultaneously hydrolyzed.</text>
        <dbReference type="EC" id="3.1.21.3"/>
    </reaction>
</comment>
<keyword evidence="10 11" id="KW-0238">DNA-binding</keyword>
<organism evidence="13 14">
    <name type="scientific">Companilactobacillus heilongjiangensis</name>
    <dbReference type="NCBI Taxonomy" id="1074467"/>
    <lineage>
        <taxon>Bacteria</taxon>
        <taxon>Bacillati</taxon>
        <taxon>Bacillota</taxon>
        <taxon>Bacilli</taxon>
        <taxon>Lactobacillales</taxon>
        <taxon>Lactobacillaceae</taxon>
        <taxon>Companilactobacillus</taxon>
    </lineage>
</organism>
<dbReference type="CDD" id="cd18800">
    <property type="entry name" value="SF2_C_EcoR124I-like"/>
    <property type="match status" value="1"/>
</dbReference>
<dbReference type="InterPro" id="IPR055180">
    <property type="entry name" value="HsdR_RecA-like_helicase_dom_2"/>
</dbReference>
<dbReference type="Gene3D" id="3.40.50.300">
    <property type="entry name" value="P-loop containing nucleotide triphosphate hydrolases"/>
    <property type="match status" value="2"/>
</dbReference>
<evidence type="ECO:0000256" key="9">
    <source>
        <dbReference type="ARBA" id="ARBA00022840"/>
    </source>
</evidence>
<dbReference type="InterPro" id="IPR014001">
    <property type="entry name" value="Helicase_ATP-bd"/>
</dbReference>
<evidence type="ECO:0000256" key="4">
    <source>
        <dbReference type="ARBA" id="ARBA00022722"/>
    </source>
</evidence>
<protein>
    <recommendedName>
        <fullName evidence="11">Type I restriction enzyme endonuclease subunit</fullName>
        <shortName evidence="11">R protein</shortName>
        <ecNumber evidence="11">3.1.21.3</ecNumber>
    </recommendedName>
    <alternativeName>
        <fullName evidence="11">Type-1 restriction enzyme R protein</fullName>
    </alternativeName>
</protein>
<evidence type="ECO:0000313" key="14">
    <source>
        <dbReference type="Proteomes" id="UP000061546"/>
    </source>
</evidence>
<keyword evidence="6 11" id="KW-0680">Restriction system</keyword>
<keyword evidence="5 11" id="KW-0547">Nucleotide-binding</keyword>
<dbReference type="PANTHER" id="PTHR30195">
    <property type="entry name" value="TYPE I SITE-SPECIFIC DEOXYRIBONUCLEASE PROTEIN SUBUNIT M AND R"/>
    <property type="match status" value="1"/>
</dbReference>
<dbReference type="Pfam" id="PF22679">
    <property type="entry name" value="T1R_D3-like"/>
    <property type="match status" value="1"/>
</dbReference>
<dbReference type="GO" id="GO:0009035">
    <property type="term" value="F:type I site-specific deoxyribonuclease activity"/>
    <property type="evidence" value="ECO:0007669"/>
    <property type="project" value="UniProtKB-EC"/>
</dbReference>
<keyword evidence="9 11" id="KW-0067">ATP-binding</keyword>
<evidence type="ECO:0000256" key="11">
    <source>
        <dbReference type="RuleBase" id="RU364115"/>
    </source>
</evidence>
<dbReference type="OrthoDB" id="9758243at2"/>
<evidence type="ECO:0000256" key="8">
    <source>
        <dbReference type="ARBA" id="ARBA00022801"/>
    </source>
</evidence>
<dbReference type="STRING" id="1074467.JP39_10615"/>
<dbReference type="Pfam" id="PF04313">
    <property type="entry name" value="HSDR_N"/>
    <property type="match status" value="1"/>
</dbReference>
<dbReference type="Pfam" id="PF12008">
    <property type="entry name" value="EcoR124_C"/>
    <property type="match status" value="1"/>
</dbReference>
<accession>A0A0K2LEN0</accession>
<dbReference type="CDD" id="cd22332">
    <property type="entry name" value="HsdR_N"/>
    <property type="match status" value="1"/>
</dbReference>
<dbReference type="Pfam" id="PF18766">
    <property type="entry name" value="SWI2_SNF2"/>
    <property type="match status" value="1"/>
</dbReference>
<comment type="function">
    <text evidence="11">Subunit R is required for both nuclease and ATPase activities, but not for modification.</text>
</comment>
<keyword evidence="14" id="KW-1185">Reference proteome</keyword>
<evidence type="ECO:0000256" key="6">
    <source>
        <dbReference type="ARBA" id="ARBA00022747"/>
    </source>
</evidence>
<dbReference type="GO" id="GO:0005524">
    <property type="term" value="F:ATP binding"/>
    <property type="evidence" value="ECO:0007669"/>
    <property type="project" value="UniProtKB-KW"/>
</dbReference>
<dbReference type="Proteomes" id="UP000061546">
    <property type="component" value="Chromosome"/>
</dbReference>
<evidence type="ECO:0000256" key="1">
    <source>
        <dbReference type="ARBA" id="ARBA00000851"/>
    </source>
</evidence>
<sequence length="1028" mass="118165">MSLETNELAFESNLIDYLVNLGGTKQWDYLPGIKTTDDLWQNFKTIVEQHNQDRLDGKLSDAEFKQIKVIIGQLETPYQAGQFLYGMNGISQVEVDLDNGKHVYLKIFDQDNIGAGDTIYQIVNQIERPAIIPGRKARRFDTTLLINGLPIIQIEEKADGHDAKEALNQMHQYIEENQYTDIFSTLQILVAITPHDSRYMANSTADKFNTDFAFRWQKADDNKPVFDWKEFANNMLSIPMSHQMATNYMILDGTPKHQMIKVMRPYQVYATQRVIRKIRQHTFGIDDPGVGYVWHTTGSGKTISSFKAAWLASRLPNVDKVVFLVDRVALTNQTVDEYKAYDPENTEESNGGVVTDTANRWVLERKLNKKGNGIIVTSTQKMDSMVRSSNFKQVNKNIVFIVDEAHRSTSGDMLKRIKDGFRKSAWIGYTGTPVFDTHPTTREVFGDLIHAYTIRDAIADGNVLGFKVDFETTLSDSVLRDQYLPAYFKSRYPSMSEQDIEMRIDDMADEDMDDTVEPSVYDNNPKHIELVVKDIIKNWKKRSRNGEYNALFTTHVGGGKASTPMAMEYYEEFKKQNANLENPLRVGITFSQDTSNSDKQLKNNESLREIMNDYNKKFGTSFDDTQVKDYTAQVVSRLNRTIDDGKYFDIVIVVDQLLTGFNAPQMNTLYVDRTLQGAALIQAYSRTNRVYDMQTKPFGRIVNYRWPHHTEVLMKKALAKYANRDSANIQLELPVIDDGVVIPPVEETKEELKKVVTQLADYSNDFTRVPDNDNKVKEMYSSLRKYNHLMSMIKQDDSYDEEHPEKVLGELGMSVDTEEVLTTTLKNEVKRRIAIMDHVDISQVDLQMEHVKAIRVNYDYLEELIADLMNQYHDDDLDSANKTATEIQNISDKVDDRKYAEQINQFTKDVLNGNISVNNYPVNQKDIKNLVSNHNDMRLRNDIFDYKKDWGLADIDSSQKINKIVLGHVKDADDLNINGVLDEIVKEGTTVYTTDAESSRVKKLSKIKYRTHLRRSFKEFADQMVEKY</sequence>